<name>A0A3N4PLZ8_9BACT</name>
<dbReference type="Gene3D" id="3.20.20.410">
    <property type="entry name" value="Protein of unknown function UPF0759"/>
    <property type="match status" value="1"/>
</dbReference>
<sequence length="302" mass="34306">MHFGRIETAQLNDIDFKLPAEPLFNKEVLSGKRVPAPAVYMGCPKWGQKEWVGKIYPKGTKEKDFPKEYVKHFGTVELNATHYQIYGPETIRKWAAVAAGRNFRFCPKVPRQISHYSALGADAILPTAAFLEGVRALEGQLGPIFMQMSDKFAPGRKSSLFNYLATLPTDLAFFLEVRHPDWFSDPGHSHDLFHTLRNLGMGAVITDTAGRRDCAHMHLPAPRAFIRFVGNSLHPTDYTRIDDWVNRIAYWLEQGLEELYFFLHMPDEAHTPELGVYFADQLNARCGLQLGKPAFVNHNTLF</sequence>
<evidence type="ECO:0000313" key="1">
    <source>
        <dbReference type="EMBL" id="RPE08598.1"/>
    </source>
</evidence>
<dbReference type="RefSeq" id="WP_123847598.1">
    <property type="nucleotide sequence ID" value="NZ_RPDH01000002.1"/>
</dbReference>
<organism evidence="1 2">
    <name type="scientific">Chitinophaga lutea</name>
    <dbReference type="NCBI Taxonomy" id="2488634"/>
    <lineage>
        <taxon>Bacteria</taxon>
        <taxon>Pseudomonadati</taxon>
        <taxon>Bacteroidota</taxon>
        <taxon>Chitinophagia</taxon>
        <taxon>Chitinophagales</taxon>
        <taxon>Chitinophagaceae</taxon>
        <taxon>Chitinophaga</taxon>
    </lineage>
</organism>
<dbReference type="InterPro" id="IPR002763">
    <property type="entry name" value="DUF72"/>
</dbReference>
<dbReference type="AlphaFoldDB" id="A0A3N4PLZ8"/>
<dbReference type="PANTHER" id="PTHR30348">
    <property type="entry name" value="UNCHARACTERIZED PROTEIN YECE"/>
    <property type="match status" value="1"/>
</dbReference>
<dbReference type="Proteomes" id="UP000278351">
    <property type="component" value="Unassembled WGS sequence"/>
</dbReference>
<dbReference type="SUPFAM" id="SSF117396">
    <property type="entry name" value="TM1631-like"/>
    <property type="match status" value="1"/>
</dbReference>
<protein>
    <submittedName>
        <fullName evidence="1">DUF72 domain-containing protein</fullName>
    </submittedName>
</protein>
<dbReference type="OrthoDB" id="9780310at2"/>
<comment type="caution">
    <text evidence="1">The sequence shown here is derived from an EMBL/GenBank/DDBJ whole genome shotgun (WGS) entry which is preliminary data.</text>
</comment>
<proteinExistence type="predicted"/>
<dbReference type="Pfam" id="PF01904">
    <property type="entry name" value="DUF72"/>
    <property type="match status" value="1"/>
</dbReference>
<gene>
    <name evidence="1" type="ORF">EGT74_16280</name>
</gene>
<dbReference type="PANTHER" id="PTHR30348:SF9">
    <property type="entry name" value="UPF0759 PROTEIN YECE"/>
    <property type="match status" value="1"/>
</dbReference>
<dbReference type="InterPro" id="IPR036520">
    <property type="entry name" value="UPF0759_sf"/>
</dbReference>
<keyword evidence="2" id="KW-1185">Reference proteome</keyword>
<accession>A0A3N4PLZ8</accession>
<reference evidence="1 2" key="1">
    <citation type="submission" date="2018-11" db="EMBL/GenBank/DDBJ databases">
        <title>Chitinophaga lutea sp.nov., isolate from arsenic contaminated soil.</title>
        <authorList>
            <person name="Zong Y."/>
        </authorList>
    </citation>
    <scope>NUCLEOTIDE SEQUENCE [LARGE SCALE GENOMIC DNA]</scope>
    <source>
        <strain evidence="1 2">ZY74</strain>
    </source>
</reference>
<evidence type="ECO:0000313" key="2">
    <source>
        <dbReference type="Proteomes" id="UP000278351"/>
    </source>
</evidence>
<dbReference type="EMBL" id="RPDH01000002">
    <property type="protein sequence ID" value="RPE08598.1"/>
    <property type="molecule type" value="Genomic_DNA"/>
</dbReference>